<organism evidence="2">
    <name type="scientific">Opuntia streptacantha</name>
    <name type="common">Prickly pear cactus</name>
    <name type="synonym">Opuntia cardona</name>
    <dbReference type="NCBI Taxonomy" id="393608"/>
    <lineage>
        <taxon>Eukaryota</taxon>
        <taxon>Viridiplantae</taxon>
        <taxon>Streptophyta</taxon>
        <taxon>Embryophyta</taxon>
        <taxon>Tracheophyta</taxon>
        <taxon>Spermatophyta</taxon>
        <taxon>Magnoliopsida</taxon>
        <taxon>eudicotyledons</taxon>
        <taxon>Gunneridae</taxon>
        <taxon>Pentapetalae</taxon>
        <taxon>Caryophyllales</taxon>
        <taxon>Cactineae</taxon>
        <taxon>Cactaceae</taxon>
        <taxon>Opuntioideae</taxon>
        <taxon>Opuntia</taxon>
    </lineage>
</organism>
<reference evidence="2" key="2">
    <citation type="submission" date="2020-07" db="EMBL/GenBank/DDBJ databases">
        <authorList>
            <person name="Vera ALvarez R."/>
            <person name="Arias-Moreno D.M."/>
            <person name="Jimenez-Jacinto V."/>
            <person name="Jimenez-Bremont J.F."/>
            <person name="Swaminathan K."/>
            <person name="Moose S.P."/>
            <person name="Guerrero-Gonzalez M.L."/>
            <person name="Marino-Ramirez L."/>
            <person name="Landsman D."/>
            <person name="Rodriguez-Kessler M."/>
            <person name="Delgado-Sanchez P."/>
        </authorList>
    </citation>
    <scope>NUCLEOTIDE SEQUENCE</scope>
    <source>
        <tissue evidence="2">Cladode</tissue>
    </source>
</reference>
<evidence type="ECO:0000256" key="1">
    <source>
        <dbReference type="SAM" id="SignalP"/>
    </source>
</evidence>
<sequence>MRKQSRTGSSMGGATVLLGVLLVGKMATLLGKGDEVREDHTAEADMVERLNGVGLDVLGMVAVETLSNGVLDVAHRKHRLHLVRNLLDLHPPQLVEEVPHRHF</sequence>
<accession>A0A7C9D3A8</accession>
<evidence type="ECO:0000313" key="2">
    <source>
        <dbReference type="EMBL" id="MBA4627589.1"/>
    </source>
</evidence>
<feature type="chain" id="PRO_5036398477" evidence="1">
    <location>
        <begin position="34"/>
        <end position="103"/>
    </location>
</feature>
<protein>
    <submittedName>
        <fullName evidence="2">Uncharacterized protein</fullName>
    </submittedName>
</protein>
<name>A0A7C9D3A8_OPUST</name>
<reference evidence="2" key="1">
    <citation type="journal article" date="2013" name="J. Plant Res.">
        <title>Effect of fungi and light on seed germination of three Opuntia species from semiarid lands of central Mexico.</title>
        <authorList>
            <person name="Delgado-Sanchez P."/>
            <person name="Jimenez-Bremont J.F."/>
            <person name="Guerrero-Gonzalez Mde L."/>
            <person name="Flores J."/>
        </authorList>
    </citation>
    <scope>NUCLEOTIDE SEQUENCE</scope>
    <source>
        <tissue evidence="2">Cladode</tissue>
    </source>
</reference>
<proteinExistence type="predicted"/>
<keyword evidence="1" id="KW-0732">Signal</keyword>
<dbReference type="EMBL" id="GISG01062689">
    <property type="protein sequence ID" value="MBA4627589.1"/>
    <property type="molecule type" value="Transcribed_RNA"/>
</dbReference>
<feature type="signal peptide" evidence="1">
    <location>
        <begin position="1"/>
        <end position="33"/>
    </location>
</feature>
<dbReference type="AlphaFoldDB" id="A0A7C9D3A8"/>
<dbReference type="EMBL" id="GISG01125436">
    <property type="protein sequence ID" value="MBA4641737.1"/>
    <property type="molecule type" value="Transcribed_RNA"/>
</dbReference>